<evidence type="ECO:0000313" key="1">
    <source>
        <dbReference type="EMBL" id="SHG79698.1"/>
    </source>
</evidence>
<dbReference type="Proteomes" id="UP000184501">
    <property type="component" value="Unassembled WGS sequence"/>
</dbReference>
<protein>
    <recommendedName>
        <fullName evidence="3">Methyltransferase domain-containing protein</fullName>
    </recommendedName>
</protein>
<dbReference type="EMBL" id="FQVN01000014">
    <property type="protein sequence ID" value="SHG79698.1"/>
    <property type="molecule type" value="Genomic_DNA"/>
</dbReference>
<dbReference type="AlphaFoldDB" id="A0A1M5MQX1"/>
<sequence>MITPSSAAVVASYDGRARFGRTEVAAVRRPRLLRGLLATAAHVAEIPCGAGHFLSSYARTSVAATLVDASAAMLATAVEHAVEVGQRAERTFPMLAYWQEVTLPEDVDLVVVPNAALNQLACQAPLTDLLACLRVAASPGTEVLAQVACTHRDGGVDTATFYDPARQHRVWFADRGFKPTQTSGAVLRRRRQHRDGNRLHIEFDYRDGTGTSMHSSTVELELFTAARLAEAFTSAGFGHVRFLPGEGGLSEVLATAEGGDRL</sequence>
<evidence type="ECO:0000313" key="2">
    <source>
        <dbReference type="Proteomes" id="UP000184501"/>
    </source>
</evidence>
<keyword evidence="2" id="KW-1185">Reference proteome</keyword>
<name>A0A1M5MQX1_STRHI</name>
<dbReference type="RefSeq" id="WP_073489298.1">
    <property type="nucleotide sequence ID" value="NZ_FQVN01000014.1"/>
</dbReference>
<reference evidence="1 2" key="1">
    <citation type="submission" date="2016-11" db="EMBL/GenBank/DDBJ databases">
        <authorList>
            <person name="Jaros S."/>
            <person name="Januszkiewicz K."/>
            <person name="Wedrychowicz H."/>
        </authorList>
    </citation>
    <scope>NUCLEOTIDE SEQUENCE [LARGE SCALE GENOMIC DNA]</scope>
    <source>
        <strain evidence="1 2">DSM 44523</strain>
    </source>
</reference>
<dbReference type="InterPro" id="IPR029063">
    <property type="entry name" value="SAM-dependent_MTases_sf"/>
</dbReference>
<accession>A0A1M5MQX1</accession>
<evidence type="ECO:0008006" key="3">
    <source>
        <dbReference type="Google" id="ProtNLM"/>
    </source>
</evidence>
<proteinExistence type="predicted"/>
<dbReference type="SUPFAM" id="SSF53335">
    <property type="entry name" value="S-adenosyl-L-methionine-dependent methyltransferases"/>
    <property type="match status" value="1"/>
</dbReference>
<dbReference type="STRING" id="2017.SAMN05444320_11414"/>
<dbReference type="Gene3D" id="3.40.50.150">
    <property type="entry name" value="Vaccinia Virus protein VP39"/>
    <property type="match status" value="1"/>
</dbReference>
<gene>
    <name evidence="1" type="ORF">SAMN05444320_11414</name>
</gene>
<dbReference type="OrthoDB" id="3674766at2"/>
<organism evidence="1 2">
    <name type="scientific">Streptoalloteichus hindustanus</name>
    <dbReference type="NCBI Taxonomy" id="2017"/>
    <lineage>
        <taxon>Bacteria</taxon>
        <taxon>Bacillati</taxon>
        <taxon>Actinomycetota</taxon>
        <taxon>Actinomycetes</taxon>
        <taxon>Pseudonocardiales</taxon>
        <taxon>Pseudonocardiaceae</taxon>
        <taxon>Streptoalloteichus</taxon>
    </lineage>
</organism>
<dbReference type="Gene3D" id="2.20.130.10">
    <property type="entry name" value="CAC2371-like domains"/>
    <property type="match status" value="1"/>
</dbReference>